<evidence type="ECO:0000256" key="3">
    <source>
        <dbReference type="ARBA" id="ARBA00005842"/>
    </source>
</evidence>
<proteinExistence type="inferred from homology"/>
<feature type="binding site" evidence="10">
    <location>
        <begin position="10"/>
        <end position="15"/>
    </location>
    <ligand>
        <name>substrate</name>
    </ligand>
</feature>
<dbReference type="RefSeq" id="WP_092667230.1">
    <property type="nucleotide sequence ID" value="NZ_LT629734.1"/>
</dbReference>
<evidence type="ECO:0000256" key="5">
    <source>
        <dbReference type="ARBA" id="ARBA00022694"/>
    </source>
</evidence>
<dbReference type="OrthoDB" id="9776390at2"/>
<dbReference type="PANTHER" id="PTHR11088">
    <property type="entry name" value="TRNA DIMETHYLALLYLTRANSFERASE"/>
    <property type="match status" value="1"/>
</dbReference>
<evidence type="ECO:0000256" key="2">
    <source>
        <dbReference type="ARBA" id="ARBA00003213"/>
    </source>
</evidence>
<accession>A0A1H1SJ73</accession>
<gene>
    <name evidence="10" type="primary">miaA</name>
    <name evidence="14" type="ORF">SAMN04489719_2416</name>
</gene>
<sequence>MSLIAVVGATGTGKTERSLDIADAVVRLGGSAEIVNCDAMQLYRGMDIGTAKAPLAERRGHPHHLLDVLDPWEDAAVAAYREAALDAITAIEARGAVPILVGGSGLYASSVLYDFAFPATDEALRAQLEADLEREGAAAMHERLVAVDAAAAEAIGPHNGRRLVRALEAVTLTGEPFRVGLPPEESLLRPTLIQHVRLERTALVKRLDRRVERMWADGIVAEAQRLRDAGIERGTTAQQAIGYRQALDQLDGALSEAAAIERTQALTRRYARRQVSWFQRYPAAPDAEPDALAQHALASLEA</sequence>
<evidence type="ECO:0000256" key="10">
    <source>
        <dbReference type="HAMAP-Rule" id="MF_00185"/>
    </source>
</evidence>
<protein>
    <recommendedName>
        <fullName evidence="10">tRNA dimethylallyltransferase</fullName>
        <ecNumber evidence="10">2.5.1.75</ecNumber>
    </recommendedName>
    <alternativeName>
        <fullName evidence="10">Dimethylallyl diphosphate:tRNA dimethylallyltransferase</fullName>
        <shortName evidence="10">DMAPP:tRNA dimethylallyltransferase</shortName>
        <shortName evidence="10">DMATase</shortName>
    </alternativeName>
    <alternativeName>
        <fullName evidence="10">Isopentenyl-diphosphate:tRNA isopentenyltransferase</fullName>
        <shortName evidence="10">IPP transferase</shortName>
        <shortName evidence="10">IPPT</shortName>
        <shortName evidence="10">IPTase</shortName>
    </alternativeName>
</protein>
<dbReference type="InterPro" id="IPR039657">
    <property type="entry name" value="Dimethylallyltransferase"/>
</dbReference>
<dbReference type="InterPro" id="IPR027417">
    <property type="entry name" value="P-loop_NTPase"/>
</dbReference>
<dbReference type="NCBIfam" id="TIGR00174">
    <property type="entry name" value="miaA"/>
    <property type="match status" value="1"/>
</dbReference>
<keyword evidence="15" id="KW-1185">Reference proteome</keyword>
<evidence type="ECO:0000313" key="15">
    <source>
        <dbReference type="Proteomes" id="UP000199649"/>
    </source>
</evidence>
<dbReference type="GO" id="GO:0052381">
    <property type="term" value="F:tRNA dimethylallyltransferase activity"/>
    <property type="evidence" value="ECO:0007669"/>
    <property type="project" value="UniProtKB-UniRule"/>
</dbReference>
<dbReference type="HAMAP" id="MF_00185">
    <property type="entry name" value="IPP_trans"/>
    <property type="match status" value="1"/>
</dbReference>
<evidence type="ECO:0000256" key="4">
    <source>
        <dbReference type="ARBA" id="ARBA00022679"/>
    </source>
</evidence>
<dbReference type="GO" id="GO:0005524">
    <property type="term" value="F:ATP binding"/>
    <property type="evidence" value="ECO:0007669"/>
    <property type="project" value="UniProtKB-UniRule"/>
</dbReference>
<evidence type="ECO:0000256" key="1">
    <source>
        <dbReference type="ARBA" id="ARBA00001946"/>
    </source>
</evidence>
<dbReference type="GO" id="GO:0006400">
    <property type="term" value="P:tRNA modification"/>
    <property type="evidence" value="ECO:0007669"/>
    <property type="project" value="TreeGrafter"/>
</dbReference>
<comment type="function">
    <text evidence="2 10 12">Catalyzes the transfer of a dimethylallyl group onto the adenine at position 37 in tRNAs that read codons beginning with uridine, leading to the formation of N6-(dimethylallyl)adenosine (i(6)A).</text>
</comment>
<dbReference type="Proteomes" id="UP000199649">
    <property type="component" value="Chromosome I"/>
</dbReference>
<reference evidence="15" key="1">
    <citation type="submission" date="2016-10" db="EMBL/GenBank/DDBJ databases">
        <authorList>
            <person name="Varghese N."/>
            <person name="Submissions S."/>
        </authorList>
    </citation>
    <scope>NUCLEOTIDE SEQUENCE [LARGE SCALE GENOMIC DNA]</scope>
    <source>
        <strain evidence="15">DSM 22965</strain>
    </source>
</reference>
<comment type="similarity">
    <text evidence="3 10 13">Belongs to the IPP transferase family.</text>
</comment>
<dbReference type="SUPFAM" id="SSF52540">
    <property type="entry name" value="P-loop containing nucleoside triphosphate hydrolases"/>
    <property type="match status" value="1"/>
</dbReference>
<feature type="site" description="Interaction with substrate tRNA" evidence="10">
    <location>
        <position position="104"/>
    </location>
</feature>
<comment type="subunit">
    <text evidence="10">Monomer.</text>
</comment>
<evidence type="ECO:0000256" key="11">
    <source>
        <dbReference type="RuleBase" id="RU003783"/>
    </source>
</evidence>
<keyword evidence="7 10" id="KW-0067">ATP-binding</keyword>
<evidence type="ECO:0000256" key="8">
    <source>
        <dbReference type="ARBA" id="ARBA00022842"/>
    </source>
</evidence>
<comment type="caution">
    <text evidence="10">Lacks conserved residue(s) required for the propagation of feature annotation.</text>
</comment>
<keyword evidence="4 10" id="KW-0808">Transferase</keyword>
<feature type="site" description="Interaction with substrate tRNA" evidence="10">
    <location>
        <position position="125"/>
    </location>
</feature>
<keyword evidence="5 10" id="KW-0819">tRNA processing</keyword>
<dbReference type="Pfam" id="PF01715">
    <property type="entry name" value="IPPT"/>
    <property type="match status" value="1"/>
</dbReference>
<evidence type="ECO:0000256" key="6">
    <source>
        <dbReference type="ARBA" id="ARBA00022741"/>
    </source>
</evidence>
<dbReference type="PANTHER" id="PTHR11088:SF60">
    <property type="entry name" value="TRNA DIMETHYLALLYLTRANSFERASE"/>
    <property type="match status" value="1"/>
</dbReference>
<dbReference type="EMBL" id="LT629734">
    <property type="protein sequence ID" value="SDS48035.1"/>
    <property type="molecule type" value="Genomic_DNA"/>
</dbReference>
<evidence type="ECO:0000313" key="14">
    <source>
        <dbReference type="EMBL" id="SDS48035.1"/>
    </source>
</evidence>
<keyword evidence="6 10" id="KW-0547">Nucleotide-binding</keyword>
<dbReference type="InterPro" id="IPR018022">
    <property type="entry name" value="IPT"/>
</dbReference>
<dbReference type="AlphaFoldDB" id="A0A1H1SJ73"/>
<evidence type="ECO:0000256" key="7">
    <source>
        <dbReference type="ARBA" id="ARBA00022840"/>
    </source>
</evidence>
<feature type="binding site" evidence="10">
    <location>
        <begin position="8"/>
        <end position="15"/>
    </location>
    <ligand>
        <name>ATP</name>
        <dbReference type="ChEBI" id="CHEBI:30616"/>
    </ligand>
</feature>
<dbReference type="Gene3D" id="1.10.20.140">
    <property type="match status" value="1"/>
</dbReference>
<keyword evidence="8 10" id="KW-0460">Magnesium</keyword>
<evidence type="ECO:0000256" key="12">
    <source>
        <dbReference type="RuleBase" id="RU003784"/>
    </source>
</evidence>
<dbReference type="STRING" id="684552.SAMN04489719_2416"/>
<organism evidence="14 15">
    <name type="scientific">Agrococcus carbonis</name>
    <dbReference type="NCBI Taxonomy" id="684552"/>
    <lineage>
        <taxon>Bacteria</taxon>
        <taxon>Bacillati</taxon>
        <taxon>Actinomycetota</taxon>
        <taxon>Actinomycetes</taxon>
        <taxon>Micrococcales</taxon>
        <taxon>Microbacteriaceae</taxon>
        <taxon>Agrococcus</taxon>
    </lineage>
</organism>
<name>A0A1H1SJ73_9MICO</name>
<dbReference type="Gene3D" id="3.40.50.300">
    <property type="entry name" value="P-loop containing nucleotide triphosphate hydrolases"/>
    <property type="match status" value="1"/>
</dbReference>
<evidence type="ECO:0000256" key="9">
    <source>
        <dbReference type="ARBA" id="ARBA00049563"/>
    </source>
</evidence>
<comment type="cofactor">
    <cofactor evidence="1 10">
        <name>Mg(2+)</name>
        <dbReference type="ChEBI" id="CHEBI:18420"/>
    </cofactor>
</comment>
<evidence type="ECO:0000256" key="13">
    <source>
        <dbReference type="RuleBase" id="RU003785"/>
    </source>
</evidence>
<comment type="catalytic activity">
    <reaction evidence="9 10 11">
        <text>adenosine(37) in tRNA + dimethylallyl diphosphate = N(6)-dimethylallyladenosine(37) in tRNA + diphosphate</text>
        <dbReference type="Rhea" id="RHEA:26482"/>
        <dbReference type="Rhea" id="RHEA-COMP:10162"/>
        <dbReference type="Rhea" id="RHEA-COMP:10375"/>
        <dbReference type="ChEBI" id="CHEBI:33019"/>
        <dbReference type="ChEBI" id="CHEBI:57623"/>
        <dbReference type="ChEBI" id="CHEBI:74411"/>
        <dbReference type="ChEBI" id="CHEBI:74415"/>
        <dbReference type="EC" id="2.5.1.75"/>
    </reaction>
</comment>
<dbReference type="EC" id="2.5.1.75" evidence="10"/>